<dbReference type="GO" id="GO:0005524">
    <property type="term" value="F:ATP binding"/>
    <property type="evidence" value="ECO:0007669"/>
    <property type="project" value="UniProtKB-KW"/>
</dbReference>
<organism evidence="4 5">
    <name type="scientific">Streblomastix strix</name>
    <dbReference type="NCBI Taxonomy" id="222440"/>
    <lineage>
        <taxon>Eukaryota</taxon>
        <taxon>Metamonada</taxon>
        <taxon>Preaxostyla</taxon>
        <taxon>Oxymonadida</taxon>
        <taxon>Streblomastigidae</taxon>
        <taxon>Streblomastix</taxon>
    </lineage>
</organism>
<dbReference type="InterPro" id="IPR004344">
    <property type="entry name" value="TTL/TTLL_fam"/>
</dbReference>
<dbReference type="PANTHER" id="PTHR12241">
    <property type="entry name" value="TUBULIN POLYGLUTAMYLASE"/>
    <property type="match status" value="1"/>
</dbReference>
<protein>
    <submittedName>
        <fullName evidence="4">Uncharacterized protein</fullName>
    </submittedName>
</protein>
<dbReference type="Pfam" id="PF03133">
    <property type="entry name" value="TTL"/>
    <property type="match status" value="1"/>
</dbReference>
<dbReference type="GO" id="GO:0036064">
    <property type="term" value="C:ciliary basal body"/>
    <property type="evidence" value="ECO:0007669"/>
    <property type="project" value="TreeGrafter"/>
</dbReference>
<dbReference type="GO" id="GO:0070740">
    <property type="term" value="F:tubulin-glutamic acid ligase activity"/>
    <property type="evidence" value="ECO:0007669"/>
    <property type="project" value="TreeGrafter"/>
</dbReference>
<comment type="caution">
    <text evidence="4">The sequence shown here is derived from an EMBL/GenBank/DDBJ whole genome shotgun (WGS) entry which is preliminary data.</text>
</comment>
<dbReference type="EMBL" id="SNRW01004554">
    <property type="protein sequence ID" value="KAA6387023.1"/>
    <property type="molecule type" value="Genomic_DNA"/>
</dbReference>
<dbReference type="PROSITE" id="PS51221">
    <property type="entry name" value="TTL"/>
    <property type="match status" value="1"/>
</dbReference>
<gene>
    <name evidence="4" type="ORF">EZS28_017453</name>
</gene>
<dbReference type="AlphaFoldDB" id="A0A5J4VXG1"/>
<dbReference type="Proteomes" id="UP000324800">
    <property type="component" value="Unassembled WGS sequence"/>
</dbReference>
<dbReference type="GO" id="GO:0000226">
    <property type="term" value="P:microtubule cytoskeleton organization"/>
    <property type="evidence" value="ECO:0007669"/>
    <property type="project" value="TreeGrafter"/>
</dbReference>
<evidence type="ECO:0000313" key="5">
    <source>
        <dbReference type="Proteomes" id="UP000324800"/>
    </source>
</evidence>
<proteinExistence type="predicted"/>
<evidence type="ECO:0000313" key="4">
    <source>
        <dbReference type="EMBL" id="KAA6387023.1"/>
    </source>
</evidence>
<dbReference type="OrthoDB" id="202825at2759"/>
<evidence type="ECO:0000256" key="1">
    <source>
        <dbReference type="ARBA" id="ARBA00022598"/>
    </source>
</evidence>
<dbReference type="Gene3D" id="3.30.470.20">
    <property type="entry name" value="ATP-grasp fold, B domain"/>
    <property type="match status" value="1"/>
</dbReference>
<name>A0A5J4VXG1_9EUKA</name>
<keyword evidence="3" id="KW-0067">ATP-binding</keyword>
<sequence length="234" mass="27428">MFNCSWNLITRTQPSHAQFFPKTFIFPRDQDLFRRSYSKNNNCAFIIKPVAASRGIGIHVVSSSVGVMCTQQTLAQEYISQPLLIRGYKFDIRLYIALIGSDLDITVKQNMLSDLFMLMGHTPYGKIEKDNNNEKDKEKNIINVPVVTLEDMEKMMIKNKSGYGTNKQLLRIIECEYSRRGGFQRIFPTPFNALLYAPFFYERRYTDRLVATYLRYRYEMTCGQQTKHYTNKRN</sequence>
<reference evidence="4 5" key="1">
    <citation type="submission" date="2019-03" db="EMBL/GenBank/DDBJ databases">
        <title>Single cell metagenomics reveals metabolic interactions within the superorganism composed of flagellate Streblomastix strix and complex community of Bacteroidetes bacteria on its surface.</title>
        <authorList>
            <person name="Treitli S.C."/>
            <person name="Kolisko M."/>
            <person name="Husnik F."/>
            <person name="Keeling P."/>
            <person name="Hampl V."/>
        </authorList>
    </citation>
    <scope>NUCLEOTIDE SEQUENCE [LARGE SCALE GENOMIC DNA]</scope>
    <source>
        <strain evidence="4">ST1C</strain>
    </source>
</reference>
<evidence type="ECO:0000256" key="3">
    <source>
        <dbReference type="ARBA" id="ARBA00022840"/>
    </source>
</evidence>
<accession>A0A5J4VXG1</accession>
<keyword evidence="1" id="KW-0436">Ligase</keyword>
<evidence type="ECO:0000256" key="2">
    <source>
        <dbReference type="ARBA" id="ARBA00022741"/>
    </source>
</evidence>
<dbReference type="GO" id="GO:0015631">
    <property type="term" value="F:tubulin binding"/>
    <property type="evidence" value="ECO:0007669"/>
    <property type="project" value="TreeGrafter"/>
</dbReference>
<keyword evidence="2" id="KW-0547">Nucleotide-binding</keyword>